<dbReference type="EMBL" id="JAFFHA010000001">
    <property type="protein sequence ID" value="KAK4658593.1"/>
    <property type="molecule type" value="Genomic_DNA"/>
</dbReference>
<sequence length="68" mass="7435">MSAICAGGYNIQGLPCGVVHFDSGMDGDDDMGQNPTWCLWSCQSCLDEAIWQTRSPWTLNPTTNHEDG</sequence>
<evidence type="ECO:0000313" key="2">
    <source>
        <dbReference type="Proteomes" id="UP001323405"/>
    </source>
</evidence>
<proteinExistence type="predicted"/>
<accession>A0ABR0GS70</accession>
<name>A0ABR0GS70_9PEZI</name>
<dbReference type="RefSeq" id="XP_062747565.1">
    <property type="nucleotide sequence ID" value="XM_062884680.1"/>
</dbReference>
<dbReference type="GeneID" id="87904587"/>
<comment type="caution">
    <text evidence="1">The sequence shown here is derived from an EMBL/GenBank/DDBJ whole genome shotgun (WGS) entry which is preliminary data.</text>
</comment>
<dbReference type="Proteomes" id="UP001323405">
    <property type="component" value="Unassembled WGS sequence"/>
</dbReference>
<reference evidence="1 2" key="1">
    <citation type="journal article" date="2023" name="bioRxiv">
        <title>High-quality genome assemblies of four members of thePodospora anserinaspecies complex.</title>
        <authorList>
            <person name="Ament-Velasquez S.L."/>
            <person name="Vogan A.A."/>
            <person name="Wallerman O."/>
            <person name="Hartmann F."/>
            <person name="Gautier V."/>
            <person name="Silar P."/>
            <person name="Giraud T."/>
            <person name="Johannesson H."/>
        </authorList>
    </citation>
    <scope>NUCLEOTIDE SEQUENCE [LARGE SCALE GENOMIC DNA]</scope>
    <source>
        <strain evidence="1 2">CBS 415.72m</strain>
    </source>
</reference>
<evidence type="ECO:0000313" key="1">
    <source>
        <dbReference type="EMBL" id="KAK4658593.1"/>
    </source>
</evidence>
<protein>
    <submittedName>
        <fullName evidence="1">Uncharacterized protein</fullName>
    </submittedName>
</protein>
<gene>
    <name evidence="1" type="ORF">QC762_102985</name>
</gene>
<organism evidence="1 2">
    <name type="scientific">Podospora pseudocomata</name>
    <dbReference type="NCBI Taxonomy" id="2093779"/>
    <lineage>
        <taxon>Eukaryota</taxon>
        <taxon>Fungi</taxon>
        <taxon>Dikarya</taxon>
        <taxon>Ascomycota</taxon>
        <taxon>Pezizomycotina</taxon>
        <taxon>Sordariomycetes</taxon>
        <taxon>Sordariomycetidae</taxon>
        <taxon>Sordariales</taxon>
        <taxon>Podosporaceae</taxon>
        <taxon>Podospora</taxon>
    </lineage>
</organism>
<keyword evidence="2" id="KW-1185">Reference proteome</keyword>